<evidence type="ECO:0000313" key="3">
    <source>
        <dbReference type="EMBL" id="CAG9836230.1"/>
    </source>
</evidence>
<dbReference type="GO" id="GO:0071897">
    <property type="term" value="P:DNA biosynthetic process"/>
    <property type="evidence" value="ECO:0007669"/>
    <property type="project" value="UniProtKB-ARBA"/>
</dbReference>
<feature type="region of interest" description="Disordered" evidence="1">
    <location>
        <begin position="1473"/>
        <end position="1493"/>
    </location>
</feature>
<dbReference type="Gene3D" id="1.10.287.2610">
    <property type="match status" value="1"/>
</dbReference>
<dbReference type="SUPFAM" id="SSF56672">
    <property type="entry name" value="DNA/RNA polymerases"/>
    <property type="match status" value="1"/>
</dbReference>
<evidence type="ECO:0000256" key="1">
    <source>
        <dbReference type="SAM" id="MobiDB-lite"/>
    </source>
</evidence>
<sequence length="1530" mass="179150">MSERLANDVNKLVKKFYEKNYDFTVEEIESWLKHVDIAISLCFKALKTKNFKIGNIRMWQTKLSHLTVVYNKLKELKDNNYTIKWEDLATVYHGRIQSGVIVNLKHKDVLQFLNDAMSLFKSKILLILSRFNIIKVNSTFCGKFIKKTVDDEETIDFKYFHTPYAIIDKSTNLNEWFYEHIVDFILNKLSEFQERDSGWALSKVISLEININKYEIGNGSSYIQLPQQIINKKACVNVRNFDEACFYWSIVSALHPANQSVNRISSYPHYSQVLNLEGLEIPIKFNKIAVFEKLNNISINVYGLELIGKKFNITPLRLSKSKLQQHVNLLMIQNLYFQKLNDYDTPDPLDNEQVNITYHYCWIKNLSKLLNSQLNKDGHKKIICDRCLNYFTNQERLNKHLILCEKMNDYKIVIPENKIIKFKNFIYKQRTPFIIYADFESMLEPLDISVESKKYQKHTAFSCGYFVKCEYDNNISFFKSYRGVDCMDWFANEMSNVAQIIQSKIKNIVPMKIKPNTIYAQKCHICENNFKYTDIIVRDHNHFTGDFRGFAHEICNLNFKKLFVVPVCFHNLSGYDSHFIIRDLAKRGKITLLPINKEKYISFTQHLPNDIKFRFIDSLRFLGASLDELVSTVDIKELKNLKYEFKHLPDSKFQLLTRKGVFCYDYIDKWEKLDETQLPSPEHFYNKLNDEALPNEKYEHALNVWKQFNIQNLGEYSDLYLKTDIFLLADVFENFRDIGHRTSGLDPAWYYTIPGYSFDCMLWYTKCELELLGDVDMILFIEKGIRGGISQCCSRYSEANNKYMKNYDPTKPNKYLFYVDVNNLYGWAMSQLLPISNFKWVNTNIDVTDIPDDAFFGYILEVDIEYPQTLHDLHRDFPFCSEHQIPPGSKLSKLMTTLSNKKNYIIHYRALKQAIAHGLVITKIHRVLQFKQSAWLKPYIDLNTELRTKAKSKFEQNHFKLKINSIYGKTMENIRKHRIVKLTRQWQGRYGAKNLIASPKFHNRTIFDADLMAIEMKKTELLFNKPLYIGMSILDISKTCMYEFYYNYILPKLGNNCKIMYTDTDSFIFEIKCNDLYKEIICTDIHRFDTSNYAPNNPYNIPLHNKKVPGLMKDEASGRIITHFVGLRSKMYSYKCCAMLRKESAEDKKIFPKIWVHEVMRVFYDRLVEKRDRVWIYEEVKKYVNENFRENFDSIFALLKNDQGIVTREALKRLLFGTYFDQDSDEDKRYEEITDSEALRELAVNCLIEYNATHKSKMDIVLFDYALEHLSKICRILSMRCGSALLVGISGSGRQSLTRLAGEIYGMKLFQAEITNNYSLTDWRDDIKKVCKESGGRGKDTIFLIGEGQIKDESFLEDVDCLLNSGEVPNIYQIDEKQEILDMVKLAAQARNASEEFYKAVSRKTYITSASYLELIKSFTELTNRKQEEIMTAKRRYLGGLEKLYHASVSIEILQPSGEMEITTIANENFSTKTSTVKPSEEKDPQASLETKKDSTCLSVKRSIDETLSPPIENLNTNTRLFTPPSISHK</sequence>
<dbReference type="InterPro" id="IPR044925">
    <property type="entry name" value="His-Me_finger_sf"/>
</dbReference>
<dbReference type="InterPro" id="IPR024317">
    <property type="entry name" value="Dynein_heavy_chain_D4_dom"/>
</dbReference>
<feature type="region of interest" description="Disordered" evidence="1">
    <location>
        <begin position="1509"/>
        <end position="1530"/>
    </location>
</feature>
<accession>A0A9N9T636</accession>
<dbReference type="SUPFAM" id="SSF54060">
    <property type="entry name" value="His-Me finger endonucleases"/>
    <property type="match status" value="1"/>
</dbReference>
<feature type="compositionally biased region" description="Basic and acidic residues" evidence="1">
    <location>
        <begin position="1479"/>
        <end position="1493"/>
    </location>
</feature>
<dbReference type="Gene3D" id="1.20.920.30">
    <property type="match status" value="1"/>
</dbReference>
<dbReference type="SUPFAM" id="SSF52540">
    <property type="entry name" value="P-loop containing nucleoside triphosphate hydrolases"/>
    <property type="match status" value="1"/>
</dbReference>
<evidence type="ECO:0000313" key="4">
    <source>
        <dbReference type="Proteomes" id="UP001153709"/>
    </source>
</evidence>
<dbReference type="Proteomes" id="UP001153709">
    <property type="component" value="Chromosome 6"/>
</dbReference>
<name>A0A9N9T636_DIABA</name>
<dbReference type="FunFam" id="1.20.920.30:FF:000002">
    <property type="entry name" value="Dynein axonemal heavy chain 3"/>
    <property type="match status" value="1"/>
</dbReference>
<protein>
    <recommendedName>
        <fullName evidence="2">Dynein heavy chain AAA module D4 domain-containing protein</fullName>
    </recommendedName>
</protein>
<dbReference type="PANTHER" id="PTHR31511">
    <property type="entry name" value="PROTEIN CBG23764"/>
    <property type="match status" value="1"/>
</dbReference>
<evidence type="ECO:0000259" key="2">
    <source>
        <dbReference type="Pfam" id="PF12780"/>
    </source>
</evidence>
<dbReference type="EMBL" id="OU898281">
    <property type="protein sequence ID" value="CAG9836230.1"/>
    <property type="molecule type" value="Genomic_DNA"/>
</dbReference>
<gene>
    <name evidence="3" type="ORF">DIABBA_LOCUS9335</name>
</gene>
<keyword evidence="4" id="KW-1185">Reference proteome</keyword>
<dbReference type="SUPFAM" id="SSF53098">
    <property type="entry name" value="Ribonuclease H-like"/>
    <property type="match status" value="1"/>
</dbReference>
<dbReference type="InterPro" id="IPR043502">
    <property type="entry name" value="DNA/RNA_pol_sf"/>
</dbReference>
<dbReference type="GO" id="GO:0042575">
    <property type="term" value="C:DNA polymerase complex"/>
    <property type="evidence" value="ECO:0007669"/>
    <property type="project" value="UniProtKB-ARBA"/>
</dbReference>
<reference evidence="3" key="1">
    <citation type="submission" date="2022-01" db="EMBL/GenBank/DDBJ databases">
        <authorList>
            <person name="King R."/>
        </authorList>
    </citation>
    <scope>NUCLEOTIDE SEQUENCE</scope>
</reference>
<dbReference type="InterPro" id="IPR012337">
    <property type="entry name" value="RNaseH-like_sf"/>
</dbReference>
<dbReference type="Gene3D" id="3.40.50.300">
    <property type="entry name" value="P-loop containing nucleotide triphosphate hydrolases"/>
    <property type="match status" value="1"/>
</dbReference>
<organism evidence="3 4">
    <name type="scientific">Diabrotica balteata</name>
    <name type="common">Banded cucumber beetle</name>
    <dbReference type="NCBI Taxonomy" id="107213"/>
    <lineage>
        <taxon>Eukaryota</taxon>
        <taxon>Metazoa</taxon>
        <taxon>Ecdysozoa</taxon>
        <taxon>Arthropoda</taxon>
        <taxon>Hexapoda</taxon>
        <taxon>Insecta</taxon>
        <taxon>Pterygota</taxon>
        <taxon>Neoptera</taxon>
        <taxon>Endopterygota</taxon>
        <taxon>Coleoptera</taxon>
        <taxon>Polyphaga</taxon>
        <taxon>Cucujiformia</taxon>
        <taxon>Chrysomeloidea</taxon>
        <taxon>Chrysomelidae</taxon>
        <taxon>Galerucinae</taxon>
        <taxon>Diabroticina</taxon>
        <taxon>Diabroticites</taxon>
        <taxon>Diabrotica</taxon>
    </lineage>
</organism>
<dbReference type="Pfam" id="PF12780">
    <property type="entry name" value="AAA_8"/>
    <property type="match status" value="1"/>
</dbReference>
<dbReference type="InterPro" id="IPR027417">
    <property type="entry name" value="P-loop_NTPase"/>
</dbReference>
<feature type="domain" description="Dynein heavy chain AAA module D4" evidence="2">
    <location>
        <begin position="1258"/>
        <end position="1393"/>
    </location>
</feature>
<dbReference type="OrthoDB" id="6602337at2759"/>
<dbReference type="PANTHER" id="PTHR31511:SF12">
    <property type="entry name" value="RHO TERMINATION FACTOR N-TERMINAL DOMAIN-CONTAINING PROTEIN"/>
    <property type="match status" value="1"/>
</dbReference>
<proteinExistence type="predicted"/>